<protein>
    <recommendedName>
        <fullName evidence="2 12">Phosphoribosylamine--glycine ligase</fullName>
        <ecNumber evidence="2 12">6.3.4.13</ecNumber>
    </recommendedName>
    <alternativeName>
        <fullName evidence="12">GARS</fullName>
    </alternativeName>
    <alternativeName>
        <fullName evidence="10 12">Glycinamide ribonucleotide synthetase</fullName>
    </alternativeName>
    <alternativeName>
        <fullName evidence="11 12">Phosphoribosylglycinamide synthetase</fullName>
    </alternativeName>
</protein>
<dbReference type="FunFam" id="3.90.600.10:FF:000001">
    <property type="entry name" value="Trifunctional purine biosynthetic protein adenosine-3"/>
    <property type="match status" value="1"/>
</dbReference>
<evidence type="ECO:0000256" key="2">
    <source>
        <dbReference type="ARBA" id="ARBA00013255"/>
    </source>
</evidence>
<dbReference type="GO" id="GO:0009113">
    <property type="term" value="P:purine nucleobase biosynthetic process"/>
    <property type="evidence" value="ECO:0007669"/>
    <property type="project" value="InterPro"/>
</dbReference>
<dbReference type="InterPro" id="IPR020560">
    <property type="entry name" value="PRibGlycinamide_synth_C-dom"/>
</dbReference>
<evidence type="ECO:0000313" key="16">
    <source>
        <dbReference type="Proteomes" id="UP000249008"/>
    </source>
</evidence>
<dbReference type="Pfam" id="PF01071">
    <property type="entry name" value="GARS_A"/>
    <property type="match status" value="1"/>
</dbReference>
<keyword evidence="6 12" id="KW-0658">Purine biosynthesis</keyword>
<dbReference type="GO" id="GO:0006189">
    <property type="term" value="P:'de novo' IMP biosynthetic process"/>
    <property type="evidence" value="ECO:0007669"/>
    <property type="project" value="UniProtKB-UniRule"/>
</dbReference>
<dbReference type="InterPro" id="IPR020561">
    <property type="entry name" value="PRibGlycinamid_synth_ATP-grasp"/>
</dbReference>
<evidence type="ECO:0000256" key="13">
    <source>
        <dbReference type="PROSITE-ProRule" id="PRU00409"/>
    </source>
</evidence>
<dbReference type="FunFam" id="3.40.50.20:FF:000006">
    <property type="entry name" value="Phosphoribosylamine--glycine ligase, chloroplastic"/>
    <property type="match status" value="1"/>
</dbReference>
<evidence type="ECO:0000256" key="1">
    <source>
        <dbReference type="ARBA" id="ARBA00005174"/>
    </source>
</evidence>
<dbReference type="Gene3D" id="3.90.600.10">
    <property type="entry name" value="Phosphoribosylglycinamide synthetase, C-terminal domain"/>
    <property type="match status" value="1"/>
</dbReference>
<evidence type="ECO:0000256" key="3">
    <source>
        <dbReference type="ARBA" id="ARBA00022598"/>
    </source>
</evidence>
<dbReference type="GO" id="GO:0005524">
    <property type="term" value="F:ATP binding"/>
    <property type="evidence" value="ECO:0007669"/>
    <property type="project" value="UniProtKB-UniRule"/>
</dbReference>
<sequence>MKLLVVGSGGREHAICWKVSQNKNVEKVFCAPGNGGTATLPKGENVNIKGIDELLAFAVKENIDLTIVGSEELLVDGIVDKFQEKGLKIFGPDKKAALLEGSKAYAKDFMKKYGVKTAAYEVFTCPEKAKEYIKTCEFPLVVKASGLAAGKGVLICQNLEEALKAVDEIMVDKVFSSAGEQIVVEEFLDGVEASILSVTDSKVILPFISAKDHKKIGEKETGLNTGGMGTIAPNPYVTKEVYDAFITGIMNPTLEGIKAEGMNFAGVIFFGLMINEKGVYLLEYNMRMGDPETQVVLPLLESDFVELLESGLEGKLDTADVKWSSKSACCVVLASGGYPEAYKKGYAITGIEKADNMVFVAGAKLENGELLTNGGRVLNVVAVGDNLEDARAKAYADAEKVEFKDKCYRKDIGVLYR</sequence>
<dbReference type="InterPro" id="IPR000115">
    <property type="entry name" value="PRibGlycinamide_synth"/>
</dbReference>
<feature type="domain" description="ATP-grasp" evidence="14">
    <location>
        <begin position="107"/>
        <end position="313"/>
    </location>
</feature>
<evidence type="ECO:0000256" key="8">
    <source>
        <dbReference type="ARBA" id="ARBA00023211"/>
    </source>
</evidence>
<dbReference type="GO" id="GO:0046872">
    <property type="term" value="F:metal ion binding"/>
    <property type="evidence" value="ECO:0007669"/>
    <property type="project" value="UniProtKB-KW"/>
</dbReference>
<evidence type="ECO:0000313" key="15">
    <source>
        <dbReference type="EMBL" id="SQJ02300.1"/>
    </source>
</evidence>
<dbReference type="AlphaFoldDB" id="A0AAX2JBN3"/>
<comment type="catalytic activity">
    <reaction evidence="12">
        <text>5-phospho-beta-D-ribosylamine + glycine + ATP = N(1)-(5-phospho-beta-D-ribosyl)glycinamide + ADP + phosphate + H(+)</text>
        <dbReference type="Rhea" id="RHEA:17453"/>
        <dbReference type="ChEBI" id="CHEBI:15378"/>
        <dbReference type="ChEBI" id="CHEBI:30616"/>
        <dbReference type="ChEBI" id="CHEBI:43474"/>
        <dbReference type="ChEBI" id="CHEBI:57305"/>
        <dbReference type="ChEBI" id="CHEBI:58681"/>
        <dbReference type="ChEBI" id="CHEBI:143788"/>
        <dbReference type="ChEBI" id="CHEBI:456216"/>
        <dbReference type="EC" id="6.3.4.13"/>
    </reaction>
</comment>
<proteinExistence type="inferred from homology"/>
<dbReference type="PROSITE" id="PS50975">
    <property type="entry name" value="ATP_GRASP"/>
    <property type="match status" value="1"/>
</dbReference>
<dbReference type="InterPro" id="IPR016185">
    <property type="entry name" value="PreATP-grasp_dom_sf"/>
</dbReference>
<accession>A0AAX2JBN3</accession>
<dbReference type="SUPFAM" id="SSF56059">
    <property type="entry name" value="Glutathione synthetase ATP-binding domain-like"/>
    <property type="match status" value="1"/>
</dbReference>
<name>A0AAX2JBN3_9FUSO</name>
<dbReference type="Pfam" id="PF02843">
    <property type="entry name" value="GARS_C"/>
    <property type="match status" value="1"/>
</dbReference>
<dbReference type="NCBIfam" id="TIGR00877">
    <property type="entry name" value="purD"/>
    <property type="match status" value="1"/>
</dbReference>
<dbReference type="KEGG" id="ful:C4N20_13440"/>
<dbReference type="InterPro" id="IPR013815">
    <property type="entry name" value="ATP_grasp_subdomain_1"/>
</dbReference>
<dbReference type="SMART" id="SM01210">
    <property type="entry name" value="GARS_C"/>
    <property type="match status" value="1"/>
</dbReference>
<keyword evidence="7 13" id="KW-0067">ATP-binding</keyword>
<reference evidence="15 16" key="1">
    <citation type="submission" date="2018-06" db="EMBL/GenBank/DDBJ databases">
        <authorList>
            <consortium name="Pathogen Informatics"/>
            <person name="Doyle S."/>
        </authorList>
    </citation>
    <scope>NUCLEOTIDE SEQUENCE [LARGE SCALE GENOMIC DNA]</scope>
    <source>
        <strain evidence="15 16">NCTC12112</strain>
    </source>
</reference>
<comment type="similarity">
    <text evidence="9 12">Belongs to the GARS family.</text>
</comment>
<organism evidence="15 16">
    <name type="scientific">Fusobacterium ulcerans</name>
    <dbReference type="NCBI Taxonomy" id="861"/>
    <lineage>
        <taxon>Bacteria</taxon>
        <taxon>Fusobacteriati</taxon>
        <taxon>Fusobacteriota</taxon>
        <taxon>Fusobacteriia</taxon>
        <taxon>Fusobacteriales</taxon>
        <taxon>Fusobacteriaceae</taxon>
        <taxon>Fusobacterium</taxon>
    </lineage>
</organism>
<keyword evidence="4" id="KW-0479">Metal-binding</keyword>
<evidence type="ECO:0000256" key="9">
    <source>
        <dbReference type="ARBA" id="ARBA00038345"/>
    </source>
</evidence>
<dbReference type="PANTHER" id="PTHR43472">
    <property type="entry name" value="PHOSPHORIBOSYLAMINE--GLYCINE LIGASE"/>
    <property type="match status" value="1"/>
</dbReference>
<evidence type="ECO:0000256" key="10">
    <source>
        <dbReference type="ARBA" id="ARBA00042242"/>
    </source>
</evidence>
<dbReference type="RefSeq" id="WP_005977764.1">
    <property type="nucleotide sequence ID" value="NZ_CABKNW010000002.1"/>
</dbReference>
<dbReference type="PANTHER" id="PTHR43472:SF1">
    <property type="entry name" value="PHOSPHORIBOSYLAMINE--GLYCINE LIGASE, CHLOROPLASTIC"/>
    <property type="match status" value="1"/>
</dbReference>
<dbReference type="SMART" id="SM01209">
    <property type="entry name" value="GARS_A"/>
    <property type="match status" value="1"/>
</dbReference>
<keyword evidence="8" id="KW-0464">Manganese</keyword>
<dbReference type="FunFam" id="3.30.1490.20:FF:000006">
    <property type="entry name" value="phosphoribosylamine--glycine ligase, chloroplastic-like"/>
    <property type="match status" value="1"/>
</dbReference>
<evidence type="ECO:0000256" key="5">
    <source>
        <dbReference type="ARBA" id="ARBA00022741"/>
    </source>
</evidence>
<dbReference type="Gene3D" id="3.40.50.20">
    <property type="match status" value="1"/>
</dbReference>
<evidence type="ECO:0000256" key="4">
    <source>
        <dbReference type="ARBA" id="ARBA00022723"/>
    </source>
</evidence>
<dbReference type="SUPFAM" id="SSF52440">
    <property type="entry name" value="PreATP-grasp domain"/>
    <property type="match status" value="1"/>
</dbReference>
<evidence type="ECO:0000256" key="7">
    <source>
        <dbReference type="ARBA" id="ARBA00022840"/>
    </source>
</evidence>
<dbReference type="GeneID" id="78455824"/>
<evidence type="ECO:0000259" key="14">
    <source>
        <dbReference type="PROSITE" id="PS50975"/>
    </source>
</evidence>
<dbReference type="InterPro" id="IPR011761">
    <property type="entry name" value="ATP-grasp"/>
</dbReference>
<dbReference type="EC" id="6.3.4.13" evidence="2 12"/>
<dbReference type="HAMAP" id="MF_00138">
    <property type="entry name" value="GARS"/>
    <property type="match status" value="1"/>
</dbReference>
<dbReference type="InterPro" id="IPR011054">
    <property type="entry name" value="Rudment_hybrid_motif"/>
</dbReference>
<dbReference type="EMBL" id="LS483487">
    <property type="protein sequence ID" value="SQJ02300.1"/>
    <property type="molecule type" value="Genomic_DNA"/>
</dbReference>
<keyword evidence="5 13" id="KW-0547">Nucleotide-binding</keyword>
<dbReference type="InterPro" id="IPR037123">
    <property type="entry name" value="PRibGlycinamide_synth_C_sf"/>
</dbReference>
<dbReference type="Gene3D" id="3.30.1490.20">
    <property type="entry name" value="ATP-grasp fold, A domain"/>
    <property type="match status" value="1"/>
</dbReference>
<dbReference type="SUPFAM" id="SSF51246">
    <property type="entry name" value="Rudiment single hybrid motif"/>
    <property type="match status" value="1"/>
</dbReference>
<dbReference type="Pfam" id="PF02844">
    <property type="entry name" value="GARS_N"/>
    <property type="match status" value="1"/>
</dbReference>
<evidence type="ECO:0000256" key="12">
    <source>
        <dbReference type="HAMAP-Rule" id="MF_00138"/>
    </source>
</evidence>
<gene>
    <name evidence="12 15" type="primary">purD</name>
    <name evidence="15" type="ORF">NCTC12112_01254</name>
</gene>
<dbReference type="Gene3D" id="3.30.470.20">
    <property type="entry name" value="ATP-grasp fold, B domain"/>
    <property type="match status" value="1"/>
</dbReference>
<evidence type="ECO:0000256" key="6">
    <source>
        <dbReference type="ARBA" id="ARBA00022755"/>
    </source>
</evidence>
<dbReference type="Proteomes" id="UP000249008">
    <property type="component" value="Chromosome 1"/>
</dbReference>
<comment type="pathway">
    <text evidence="1 12">Purine metabolism; IMP biosynthesis via de novo pathway; N(1)-(5-phospho-D-ribosyl)glycinamide from 5-phospho-alpha-D-ribose 1-diphosphate: step 2/2.</text>
</comment>
<dbReference type="GO" id="GO:0004637">
    <property type="term" value="F:phosphoribosylamine-glycine ligase activity"/>
    <property type="evidence" value="ECO:0007669"/>
    <property type="project" value="UniProtKB-UniRule"/>
</dbReference>
<keyword evidence="3 12" id="KW-0436">Ligase</keyword>
<dbReference type="InterPro" id="IPR020562">
    <property type="entry name" value="PRibGlycinamide_synth_N"/>
</dbReference>
<evidence type="ECO:0000256" key="11">
    <source>
        <dbReference type="ARBA" id="ARBA00042864"/>
    </source>
</evidence>